<evidence type="ECO:0000256" key="1">
    <source>
        <dbReference type="SAM" id="SignalP"/>
    </source>
</evidence>
<dbReference type="RefSeq" id="WP_010441326.1">
    <property type="nucleotide sequence ID" value="NZ_AEYW01000012.1"/>
</dbReference>
<keyword evidence="3" id="KW-1185">Reference proteome</keyword>
<evidence type="ECO:0000313" key="2">
    <source>
        <dbReference type="EMBL" id="RLK07428.1"/>
    </source>
</evidence>
<accession>A0A497ZJH4</accession>
<organism evidence="2 3">
    <name type="scientific">Ruegeria conchae</name>
    <dbReference type="NCBI Taxonomy" id="981384"/>
    <lineage>
        <taxon>Bacteria</taxon>
        <taxon>Pseudomonadati</taxon>
        <taxon>Pseudomonadota</taxon>
        <taxon>Alphaproteobacteria</taxon>
        <taxon>Rhodobacterales</taxon>
        <taxon>Roseobacteraceae</taxon>
        <taxon>Ruegeria</taxon>
    </lineage>
</organism>
<dbReference type="AlphaFoldDB" id="A0A497ZJH4"/>
<dbReference type="Proteomes" id="UP000271700">
    <property type="component" value="Unassembled WGS sequence"/>
</dbReference>
<reference evidence="2 3" key="1">
    <citation type="submission" date="2018-10" db="EMBL/GenBank/DDBJ databases">
        <title>Genomic Encyclopedia of Archaeal and Bacterial Type Strains, Phase II (KMG-II): from individual species to whole genera.</title>
        <authorList>
            <person name="Goeker M."/>
        </authorList>
    </citation>
    <scope>NUCLEOTIDE SEQUENCE [LARGE SCALE GENOMIC DNA]</scope>
    <source>
        <strain evidence="2 3">DSM 29317</strain>
    </source>
</reference>
<dbReference type="OrthoDB" id="7874218at2"/>
<keyword evidence="1" id="KW-0732">Signal</keyword>
<feature type="signal peptide" evidence="1">
    <location>
        <begin position="1"/>
        <end position="18"/>
    </location>
</feature>
<gene>
    <name evidence="2" type="ORF">CLV75_2551</name>
</gene>
<protein>
    <submittedName>
        <fullName evidence="2">Uncharacterized protein</fullName>
    </submittedName>
</protein>
<evidence type="ECO:0000313" key="3">
    <source>
        <dbReference type="Proteomes" id="UP000271700"/>
    </source>
</evidence>
<proteinExistence type="predicted"/>
<name>A0A497ZJH4_9RHOB</name>
<comment type="caution">
    <text evidence="2">The sequence shown here is derived from an EMBL/GenBank/DDBJ whole genome shotgun (WGS) entry which is preliminary data.</text>
</comment>
<dbReference type="EMBL" id="RCCT01000003">
    <property type="protein sequence ID" value="RLK07428.1"/>
    <property type="molecule type" value="Genomic_DNA"/>
</dbReference>
<feature type="chain" id="PRO_5019800957" evidence="1">
    <location>
        <begin position="19"/>
        <end position="132"/>
    </location>
</feature>
<dbReference type="STRING" id="981384.GCA_000192475_02148"/>
<sequence length="132" mass="14119">MRVLVFLAAVLIAAPQFAAAQQVKAISSPSGVTFNQVKCKTNSAKCMKKAGQHCKGSYQVIDSDSHAGGLLADIMPGPVTWYQLTFLCGKSDGRMPTFAFRGPDVVNPALLIPQSTRVRCNTVGSTTNCYSY</sequence>